<name>Q3LW37_BIGNA</name>
<dbReference type="GO" id="GO:0034605">
    <property type="term" value="P:cellular response to heat"/>
    <property type="evidence" value="ECO:0007669"/>
    <property type="project" value="TreeGrafter"/>
</dbReference>
<keyword evidence="2" id="KW-0547">Nucleotide-binding</keyword>
<dbReference type="InterPro" id="IPR004176">
    <property type="entry name" value="Clp_R_N"/>
</dbReference>
<dbReference type="InterPro" id="IPR050130">
    <property type="entry name" value="ClpA_ClpB"/>
</dbReference>
<dbReference type="PRINTS" id="PR00300">
    <property type="entry name" value="CLPPROTEASEA"/>
</dbReference>
<dbReference type="PANTHER" id="PTHR11638">
    <property type="entry name" value="ATP-DEPENDENT CLP PROTEASE"/>
    <property type="match status" value="1"/>
</dbReference>
<evidence type="ECO:0000259" key="6">
    <source>
        <dbReference type="PROSITE" id="PS51903"/>
    </source>
</evidence>
<dbReference type="SMART" id="SM00382">
    <property type="entry name" value="AAA"/>
    <property type="match status" value="2"/>
</dbReference>
<dbReference type="EMBL" id="DQ158857">
    <property type="protein sequence ID" value="ABA27328.1"/>
    <property type="molecule type" value="Genomic_DNA"/>
</dbReference>
<dbReference type="Pfam" id="PF00004">
    <property type="entry name" value="AAA"/>
    <property type="match status" value="1"/>
</dbReference>
<evidence type="ECO:0000256" key="5">
    <source>
        <dbReference type="PROSITE-ProRule" id="PRU01251"/>
    </source>
</evidence>
<keyword evidence="7" id="KW-0378">Hydrolase</keyword>
<keyword evidence="3" id="KW-0067">ATP-binding</keyword>
<dbReference type="AlphaFoldDB" id="Q3LW37"/>
<keyword evidence="4" id="KW-0143">Chaperone</keyword>
<gene>
    <name evidence="7" type="primary">ClpC</name>
</gene>
<dbReference type="InterPro" id="IPR019489">
    <property type="entry name" value="Clp_ATPase_C"/>
</dbReference>
<dbReference type="Gene3D" id="3.40.50.300">
    <property type="entry name" value="P-loop containing nucleotide triphosphate hydrolases"/>
    <property type="match status" value="2"/>
</dbReference>
<dbReference type="Gene3D" id="1.10.1780.10">
    <property type="entry name" value="Clp, N-terminal domain"/>
    <property type="match status" value="1"/>
</dbReference>
<evidence type="ECO:0000256" key="1">
    <source>
        <dbReference type="ARBA" id="ARBA00022737"/>
    </source>
</evidence>
<dbReference type="SMART" id="SM01086">
    <property type="entry name" value="ClpB_D2-small"/>
    <property type="match status" value="1"/>
</dbReference>
<dbReference type="GO" id="GO:0006508">
    <property type="term" value="P:proteolysis"/>
    <property type="evidence" value="ECO:0007669"/>
    <property type="project" value="UniProtKB-KW"/>
</dbReference>
<dbReference type="SUPFAM" id="SSF81923">
    <property type="entry name" value="Double Clp-N motif"/>
    <property type="match status" value="1"/>
</dbReference>
<dbReference type="PROSITE" id="PS00870">
    <property type="entry name" value="CLPAB_1"/>
    <property type="match status" value="1"/>
</dbReference>
<keyword evidence="7" id="KW-0645">Protease</keyword>
<dbReference type="InterPro" id="IPR003959">
    <property type="entry name" value="ATPase_AAA_core"/>
</dbReference>
<dbReference type="Gene3D" id="4.10.860.10">
    <property type="entry name" value="UVR domain"/>
    <property type="match status" value="1"/>
</dbReference>
<dbReference type="GO" id="GO:0005524">
    <property type="term" value="F:ATP binding"/>
    <property type="evidence" value="ECO:0007669"/>
    <property type="project" value="UniProtKB-KW"/>
</dbReference>
<reference evidence="7 8" key="1">
    <citation type="journal article" date="2006" name="Proc. Natl. Acad. Sci. U.S.A.">
        <title>Complete nucleotide sequence of the chlorarachniophyte nucleomorph: nature's smallest nucleus.</title>
        <authorList>
            <person name="Gilson P.R."/>
            <person name="Su V."/>
            <person name="Slamovits C.H."/>
            <person name="Reith M.E."/>
            <person name="Keeling P.J."/>
            <person name="McFadden G.I."/>
        </authorList>
    </citation>
    <scope>NUCLEOTIDE SEQUENCE [LARGE SCALE GENOMIC DNA]</scope>
    <source>
        <strain evidence="8">CCMP621</strain>
    </source>
</reference>
<keyword evidence="1 5" id="KW-0677">Repeat</keyword>
<evidence type="ECO:0000313" key="8">
    <source>
        <dbReference type="Proteomes" id="UP000243425"/>
    </source>
</evidence>
<dbReference type="PROSITE" id="PS51903">
    <property type="entry name" value="CLP_R"/>
    <property type="match status" value="1"/>
</dbReference>
<proteinExistence type="predicted"/>
<dbReference type="Pfam" id="PF07724">
    <property type="entry name" value="AAA_2"/>
    <property type="match status" value="1"/>
</dbReference>
<dbReference type="InterPro" id="IPR027417">
    <property type="entry name" value="P-loop_NTPase"/>
</dbReference>
<dbReference type="CDD" id="cd19499">
    <property type="entry name" value="RecA-like_ClpB_Hsp104-like"/>
    <property type="match status" value="1"/>
</dbReference>
<dbReference type="Pfam" id="PF02861">
    <property type="entry name" value="Clp_N"/>
    <property type="match status" value="1"/>
</dbReference>
<evidence type="ECO:0000256" key="3">
    <source>
        <dbReference type="ARBA" id="ARBA00022840"/>
    </source>
</evidence>
<dbReference type="RefSeq" id="XP_001712940.1">
    <property type="nucleotide sequence ID" value="XM_001712888.1"/>
</dbReference>
<dbReference type="FunFam" id="3.40.50.300:FF:000025">
    <property type="entry name" value="ATP-dependent Clp protease subunit"/>
    <property type="match status" value="1"/>
</dbReference>
<dbReference type="SUPFAM" id="SSF52540">
    <property type="entry name" value="P-loop containing nucleoside triphosphate hydrolases"/>
    <property type="match status" value="2"/>
</dbReference>
<accession>Q3LW37</accession>
<feature type="domain" description="Clp R" evidence="6">
    <location>
        <begin position="64"/>
        <end position="210"/>
    </location>
</feature>
<sequence length="897" mass="101510">MKIKSVSKLNLHGTINERYIRAKNKNIQKNIKYNLKKNHISMLWNKNYSIVNDRSTICHVTIDPSKFSEDLTNILALAQMEAAARSTFKITGPFILLGILMARGSTTGYAMLKTWKVNYLKARIEADKIRSDLTNLFGELPETYSFDDEAHRILDYAERYANFFGLVQIETIHVVMAMFRYKRSNAYRIIETITPNFESLEEIVDNIRPNISLKRDSKGFIYQAQKSELPELDPESEDIIDTFGVDLTEKAEFGEGDPVIGRKKEIDRLIRVLARKSKNNPCLVGDPGVGKTAIAEGLAYRIWNDEVPEFLKNKRIINLELTKIVAGSKYRGDFESRILSIIEMARFEDSVILFIDEIHTIMGAGSSEGTLDAANMLKPPLSRGEISLIGATTEEEFRKYIKADGALERRFQAVKVPEPTISEAIQILHGIKKNFGNYHGVVYSDEAIEACVKFSKQYISDKFLPDKAIDLLDESGAFVKMKEGYAIKNIEDYTFLIKSYRETKKAVVEKDIQKLKATLITEIKALKKVEQVLQKIKLSQEAIKRDINNIRVVKVPDVETVIEEMTGVKIKEVSKSESENLLNLESILHKSVIGQEEAVTAVSKAMRKSRVGLRDPKRPIASFIFAGPTGVGKTELAKTLSRVYFDSEDAMIRFDMSDFAEKHNVSKLIGSPPGYIGYSDGGQLTEAVRKTPHSLVLFDELEKAHPDVYLPLLQVLDDGRLADSKGKIVDFKNTIIILTSNLGAKEVEARRKAIKQSSETEDISEKESFSIYNAAIAEYFRPEFLNRIDEIIIFKRLTQSQVYEIFAIFMNSVKHRAAKLGITIQETERLRQLVTEAGYTPAFGARPLKRTISRLIESPLSEMILSNEVVSGDTVLLDYYNKKVTFIKVDKSILKFD</sequence>
<evidence type="ECO:0000256" key="2">
    <source>
        <dbReference type="ARBA" id="ARBA00022741"/>
    </source>
</evidence>
<dbReference type="InterPro" id="IPR001270">
    <property type="entry name" value="ClpA/B"/>
</dbReference>
<dbReference type="InterPro" id="IPR018368">
    <property type="entry name" value="ClpA/B_CS1"/>
</dbReference>
<dbReference type="InterPro" id="IPR036628">
    <property type="entry name" value="Clp_N_dom_sf"/>
</dbReference>
<dbReference type="InterPro" id="IPR041546">
    <property type="entry name" value="ClpA/ClpB_AAA_lid"/>
</dbReference>
<organism evidence="7 8">
    <name type="scientific">Bigelowiella natans</name>
    <name type="common">Pedinomonas minutissima</name>
    <name type="synonym">Chlorarachnion sp. (strain CCMP621)</name>
    <dbReference type="NCBI Taxonomy" id="227086"/>
    <lineage>
        <taxon>Eukaryota</taxon>
        <taxon>Sar</taxon>
        <taxon>Rhizaria</taxon>
        <taxon>Cercozoa</taxon>
        <taxon>Chlorarachniophyceae</taxon>
        <taxon>Bigelowiella</taxon>
    </lineage>
</organism>
<dbReference type="Proteomes" id="UP000243425">
    <property type="component" value="Nucleomorph 2"/>
</dbReference>
<dbReference type="GO" id="GO:0005737">
    <property type="term" value="C:cytoplasm"/>
    <property type="evidence" value="ECO:0007669"/>
    <property type="project" value="TreeGrafter"/>
</dbReference>
<dbReference type="Pfam" id="PF17871">
    <property type="entry name" value="AAA_lid_9"/>
    <property type="match status" value="1"/>
</dbReference>
<protein>
    <submittedName>
        <fullName evidence="7">ATP binding subunit of Clp protease</fullName>
    </submittedName>
</protein>
<dbReference type="GO" id="GO:0008233">
    <property type="term" value="F:peptidase activity"/>
    <property type="evidence" value="ECO:0007669"/>
    <property type="project" value="UniProtKB-KW"/>
</dbReference>
<keyword evidence="7" id="KW-0542">Nucleomorph</keyword>
<dbReference type="PANTHER" id="PTHR11638:SF175">
    <property type="entry name" value="ATP-DEPENDENT CLP PROTEASE, ATP-BINDING SUBUNIT CLPC"/>
    <property type="match status" value="1"/>
</dbReference>
<evidence type="ECO:0000256" key="4">
    <source>
        <dbReference type="ARBA" id="ARBA00023186"/>
    </source>
</evidence>
<evidence type="ECO:0000313" key="7">
    <source>
        <dbReference type="EMBL" id="ABA27328.1"/>
    </source>
</evidence>
<dbReference type="InterPro" id="IPR003593">
    <property type="entry name" value="AAA+_ATPase"/>
</dbReference>
<dbReference type="CDD" id="cd00009">
    <property type="entry name" value="AAA"/>
    <property type="match status" value="1"/>
</dbReference>
<dbReference type="GeneID" id="5788498"/>
<dbReference type="Pfam" id="PF10431">
    <property type="entry name" value="ClpB_D2-small"/>
    <property type="match status" value="1"/>
</dbReference>
<dbReference type="Gene3D" id="1.10.8.60">
    <property type="match status" value="2"/>
</dbReference>
<dbReference type="GO" id="GO:0016887">
    <property type="term" value="F:ATP hydrolysis activity"/>
    <property type="evidence" value="ECO:0007669"/>
    <property type="project" value="InterPro"/>
</dbReference>
<geneLocation type="nucleomorph" evidence="7"/>